<accession>A0A6J3L5Y4</accession>
<evidence type="ECO:0000313" key="4">
    <source>
        <dbReference type="RefSeq" id="XP_033360695.1"/>
    </source>
</evidence>
<dbReference type="Pfam" id="PF13843">
    <property type="entry name" value="DDE_Tnp_1_7"/>
    <property type="match status" value="1"/>
</dbReference>
<evidence type="ECO:0000259" key="2">
    <source>
        <dbReference type="Pfam" id="PF13843"/>
    </source>
</evidence>
<keyword evidence="1" id="KW-1133">Transmembrane helix</keyword>
<protein>
    <submittedName>
        <fullName evidence="4">PiggyBac transposable element-derived protein 4-like</fullName>
    </submittedName>
</protein>
<sequence>MQEDIATDESLMNYKGHLSYKQFNPLEGTRFGIKFYKLCESKSGYCYDFKIYIGNDKINSSDSASKSVIKELSQSILHKGLFKSLINSKTNVVGIVRSNRNNMPKDFSKVKLKKGEYRMRNCNGILALKWEDKRDVYILSSKHKTAEMIEPDKSRFNCTLKPKCVIEHNKGMIGIDRQDQMLACFPVMRKCMKGYHQKVFFYLFDIALFNSYILFNKINTGNIIMLNIELK</sequence>
<dbReference type="Proteomes" id="UP000504631">
    <property type="component" value="Unplaced"/>
</dbReference>
<dbReference type="KEGG" id="bvk:117239313"/>
<keyword evidence="1" id="KW-0472">Membrane</keyword>
<gene>
    <name evidence="4" type="primary">LOC117239313</name>
</gene>
<dbReference type="RefSeq" id="XP_033360695.1">
    <property type="nucleotide sequence ID" value="XM_033504804.1"/>
</dbReference>
<proteinExistence type="predicted"/>
<feature type="domain" description="PiggyBac transposable element-derived protein" evidence="2">
    <location>
        <begin position="3"/>
        <end position="212"/>
    </location>
</feature>
<dbReference type="InterPro" id="IPR029526">
    <property type="entry name" value="PGBD"/>
</dbReference>
<evidence type="ECO:0000313" key="3">
    <source>
        <dbReference type="Proteomes" id="UP000504631"/>
    </source>
</evidence>
<evidence type="ECO:0000256" key="1">
    <source>
        <dbReference type="SAM" id="Phobius"/>
    </source>
</evidence>
<keyword evidence="1" id="KW-0812">Transmembrane</keyword>
<dbReference type="GeneID" id="117239313"/>
<feature type="transmembrane region" description="Helical" evidence="1">
    <location>
        <begin position="199"/>
        <end position="215"/>
    </location>
</feature>
<dbReference type="PANTHER" id="PTHR46599:SF3">
    <property type="entry name" value="PIGGYBAC TRANSPOSABLE ELEMENT-DERIVED PROTEIN 4"/>
    <property type="match status" value="1"/>
</dbReference>
<organism evidence="3 4">
    <name type="scientific">Bombus vosnesenskii</name>
    <dbReference type="NCBI Taxonomy" id="207650"/>
    <lineage>
        <taxon>Eukaryota</taxon>
        <taxon>Metazoa</taxon>
        <taxon>Ecdysozoa</taxon>
        <taxon>Arthropoda</taxon>
        <taxon>Hexapoda</taxon>
        <taxon>Insecta</taxon>
        <taxon>Pterygota</taxon>
        <taxon>Neoptera</taxon>
        <taxon>Endopterygota</taxon>
        <taxon>Hymenoptera</taxon>
        <taxon>Apocrita</taxon>
        <taxon>Aculeata</taxon>
        <taxon>Apoidea</taxon>
        <taxon>Anthophila</taxon>
        <taxon>Apidae</taxon>
        <taxon>Bombus</taxon>
        <taxon>Pyrobombus</taxon>
    </lineage>
</organism>
<dbReference type="PANTHER" id="PTHR46599">
    <property type="entry name" value="PIGGYBAC TRANSPOSABLE ELEMENT-DERIVED PROTEIN 4"/>
    <property type="match status" value="1"/>
</dbReference>
<keyword evidence="3" id="KW-1185">Reference proteome</keyword>
<reference evidence="4" key="1">
    <citation type="submission" date="2025-08" db="UniProtKB">
        <authorList>
            <consortium name="RefSeq"/>
        </authorList>
    </citation>
    <scope>IDENTIFICATION</scope>
    <source>
        <tissue evidence="4">Muscle</tissue>
    </source>
</reference>
<dbReference type="AlphaFoldDB" id="A0A6J3L5Y4"/>
<name>A0A6J3L5Y4_9HYME</name>